<dbReference type="PROSITE" id="PS51257">
    <property type="entry name" value="PROKAR_LIPOPROTEIN"/>
    <property type="match status" value="1"/>
</dbReference>
<accession>A0ABR7Q603</accession>
<evidence type="ECO:0000313" key="1">
    <source>
        <dbReference type="EMBL" id="MBC8753948.1"/>
    </source>
</evidence>
<evidence type="ECO:0008006" key="3">
    <source>
        <dbReference type="Google" id="ProtNLM"/>
    </source>
</evidence>
<dbReference type="Proteomes" id="UP000619238">
    <property type="component" value="Unassembled WGS sequence"/>
</dbReference>
<keyword evidence="2" id="KW-1185">Reference proteome</keyword>
<organism evidence="1 2">
    <name type="scientific">Kordia aestuariivivens</name>
    <dbReference type="NCBI Taxonomy" id="2759037"/>
    <lineage>
        <taxon>Bacteria</taxon>
        <taxon>Pseudomonadati</taxon>
        <taxon>Bacteroidota</taxon>
        <taxon>Flavobacteriia</taxon>
        <taxon>Flavobacteriales</taxon>
        <taxon>Flavobacteriaceae</taxon>
        <taxon>Kordia</taxon>
    </lineage>
</organism>
<proteinExistence type="predicted"/>
<comment type="caution">
    <text evidence="1">The sequence shown here is derived from an EMBL/GenBank/DDBJ whole genome shotgun (WGS) entry which is preliminary data.</text>
</comment>
<dbReference type="RefSeq" id="WP_187560982.1">
    <property type="nucleotide sequence ID" value="NZ_JACGWS010000002.1"/>
</dbReference>
<name>A0ABR7Q603_9FLAO</name>
<protein>
    <recommendedName>
        <fullName evidence="3">Lipoprotein</fullName>
    </recommendedName>
</protein>
<gene>
    <name evidence="1" type="ORF">H2O64_04650</name>
</gene>
<reference evidence="1 2" key="1">
    <citation type="submission" date="2020-07" db="EMBL/GenBank/DDBJ databases">
        <title>Description of Kordia aestuariivivens sp. nov., isolated from a tidal flat.</title>
        <authorList>
            <person name="Park S."/>
            <person name="Yoon J.-H."/>
        </authorList>
    </citation>
    <scope>NUCLEOTIDE SEQUENCE [LARGE SCALE GENOMIC DNA]</scope>
    <source>
        <strain evidence="1 2">YSTF-M3</strain>
    </source>
</reference>
<dbReference type="EMBL" id="JACGWS010000002">
    <property type="protein sequence ID" value="MBC8753948.1"/>
    <property type="molecule type" value="Genomic_DNA"/>
</dbReference>
<evidence type="ECO:0000313" key="2">
    <source>
        <dbReference type="Proteomes" id="UP000619238"/>
    </source>
</evidence>
<sequence length="162" mass="18990">MKNLHYIKIILFTFLFIGCGKQKTEKIKADLAFRSVTFSSFYGATDERYESLVHEVDSTLQNSSEENENLKLCRYFKKLQKLSLLRSPYIFLNIEKDSVITVYLSENEYKKVKEIRHVDLFKEGKKVVLELELIEKAKGIYYTENILEVKKIDGKSRSNISN</sequence>